<dbReference type="PANTHER" id="PTHR12835">
    <property type="entry name" value="BIOTIN PROTEIN LIGASE"/>
    <property type="match status" value="1"/>
</dbReference>
<keyword evidence="5" id="KW-0804">Transcription</keyword>
<evidence type="ECO:0000313" key="8">
    <source>
        <dbReference type="Proteomes" id="UP000070456"/>
    </source>
</evidence>
<keyword evidence="5" id="KW-0678">Repressor</keyword>
<dbReference type="Proteomes" id="UP000070456">
    <property type="component" value="Unassembled WGS sequence"/>
</dbReference>
<dbReference type="Pfam" id="PF08279">
    <property type="entry name" value="HTH_11"/>
    <property type="match status" value="1"/>
</dbReference>
<dbReference type="GO" id="GO:0006355">
    <property type="term" value="P:regulation of DNA-templated transcription"/>
    <property type="evidence" value="ECO:0007669"/>
    <property type="project" value="UniProtKB-UniRule"/>
</dbReference>
<dbReference type="Gene3D" id="1.10.10.10">
    <property type="entry name" value="Winged helix-like DNA-binding domain superfamily/Winged helix DNA-binding domain"/>
    <property type="match status" value="1"/>
</dbReference>
<evidence type="ECO:0000256" key="1">
    <source>
        <dbReference type="ARBA" id="ARBA00022598"/>
    </source>
</evidence>
<keyword evidence="5" id="KW-0238">DNA-binding</keyword>
<feature type="domain" description="BPL/LPL catalytic" evidence="6">
    <location>
        <begin position="58"/>
        <end position="258"/>
    </location>
</feature>
<evidence type="ECO:0000256" key="5">
    <source>
        <dbReference type="HAMAP-Rule" id="MF_00978"/>
    </source>
</evidence>
<proteinExistence type="inferred from homology"/>
<dbReference type="InterPro" id="IPR003142">
    <property type="entry name" value="BPL_C"/>
</dbReference>
<dbReference type="PROSITE" id="PS51733">
    <property type="entry name" value="BPL_LPL_CATALYTIC"/>
    <property type="match status" value="1"/>
</dbReference>
<dbReference type="STRING" id="520762.AN619_27390"/>
<evidence type="ECO:0000256" key="2">
    <source>
        <dbReference type="ARBA" id="ARBA00022741"/>
    </source>
</evidence>
<dbReference type="GO" id="GO:0005737">
    <property type="term" value="C:cytoplasm"/>
    <property type="evidence" value="ECO:0007669"/>
    <property type="project" value="TreeGrafter"/>
</dbReference>
<gene>
    <name evidence="5 7" type="primary">birA</name>
    <name evidence="7" type="ORF">AN619_27390</name>
</gene>
<dbReference type="PANTHER" id="PTHR12835:SF5">
    <property type="entry name" value="BIOTIN--PROTEIN LIGASE"/>
    <property type="match status" value="1"/>
</dbReference>
<feature type="binding site" evidence="5">
    <location>
        <position position="114"/>
    </location>
    <ligand>
        <name>biotin</name>
        <dbReference type="ChEBI" id="CHEBI:57586"/>
    </ligand>
</feature>
<comment type="similarity">
    <text evidence="5">Belongs to the biotin--protein ligase family.</text>
</comment>
<dbReference type="Pfam" id="PF02237">
    <property type="entry name" value="BPL_C"/>
    <property type="match status" value="1"/>
</dbReference>
<comment type="catalytic activity">
    <reaction evidence="5">
        <text>biotin + L-lysyl-[protein] + ATP = N(6)-biotinyl-L-lysyl-[protein] + AMP + diphosphate + H(+)</text>
        <dbReference type="Rhea" id="RHEA:11756"/>
        <dbReference type="Rhea" id="RHEA-COMP:9752"/>
        <dbReference type="Rhea" id="RHEA-COMP:10505"/>
        <dbReference type="ChEBI" id="CHEBI:15378"/>
        <dbReference type="ChEBI" id="CHEBI:29969"/>
        <dbReference type="ChEBI" id="CHEBI:30616"/>
        <dbReference type="ChEBI" id="CHEBI:33019"/>
        <dbReference type="ChEBI" id="CHEBI:57586"/>
        <dbReference type="ChEBI" id="CHEBI:83144"/>
        <dbReference type="ChEBI" id="CHEBI:456215"/>
        <dbReference type="EC" id="6.3.4.15"/>
    </reaction>
</comment>
<feature type="DNA-binding region" description="H-T-H motif" evidence="5">
    <location>
        <begin position="19"/>
        <end position="38"/>
    </location>
</feature>
<dbReference type="RefSeq" id="WP_068557832.1">
    <property type="nucleotide sequence ID" value="NZ_LOEE01000070.1"/>
</dbReference>
<evidence type="ECO:0000256" key="3">
    <source>
        <dbReference type="ARBA" id="ARBA00022840"/>
    </source>
</evidence>
<dbReference type="SUPFAM" id="SSF55681">
    <property type="entry name" value="Class II aaRS and biotin synthetases"/>
    <property type="match status" value="1"/>
</dbReference>
<dbReference type="GO" id="GO:0003677">
    <property type="term" value="F:DNA binding"/>
    <property type="evidence" value="ECO:0007669"/>
    <property type="project" value="UniProtKB-UniRule"/>
</dbReference>
<keyword evidence="3 5" id="KW-0067">ATP-binding</keyword>
<dbReference type="SUPFAM" id="SSF46785">
    <property type="entry name" value="Winged helix' DNA-binding domain"/>
    <property type="match status" value="1"/>
</dbReference>
<organism evidence="7 8">
    <name type="scientific">Thermotalea metallivorans</name>
    <dbReference type="NCBI Taxonomy" id="520762"/>
    <lineage>
        <taxon>Bacteria</taxon>
        <taxon>Bacillati</taxon>
        <taxon>Bacillota</taxon>
        <taxon>Clostridia</taxon>
        <taxon>Peptostreptococcales</taxon>
        <taxon>Thermotaleaceae</taxon>
        <taxon>Thermotalea</taxon>
    </lineage>
</organism>
<dbReference type="InterPro" id="IPR036390">
    <property type="entry name" value="WH_DNA-bd_sf"/>
</dbReference>
<dbReference type="CDD" id="cd16442">
    <property type="entry name" value="BPL"/>
    <property type="match status" value="1"/>
</dbReference>
<evidence type="ECO:0000256" key="4">
    <source>
        <dbReference type="ARBA" id="ARBA00023267"/>
    </source>
</evidence>
<dbReference type="OrthoDB" id="9807064at2"/>
<dbReference type="InterPro" id="IPR030855">
    <property type="entry name" value="Bifunct_BirA"/>
</dbReference>
<name>A0A140L0A7_9FIRM</name>
<comment type="caution">
    <text evidence="7">The sequence shown here is derived from an EMBL/GenBank/DDBJ whole genome shotgun (WGS) entry which is preliminary data.</text>
</comment>
<dbReference type="InterPro" id="IPR013196">
    <property type="entry name" value="HTH_11"/>
</dbReference>
<dbReference type="GO" id="GO:0009249">
    <property type="term" value="P:protein lipoylation"/>
    <property type="evidence" value="ECO:0007669"/>
    <property type="project" value="UniProtKB-ARBA"/>
</dbReference>
<dbReference type="InterPro" id="IPR036388">
    <property type="entry name" value="WH-like_DNA-bd_sf"/>
</dbReference>
<accession>A0A140L0A7</accession>
<dbReference type="InterPro" id="IPR004408">
    <property type="entry name" value="Biotin_CoA_COase_ligase"/>
</dbReference>
<dbReference type="NCBIfam" id="TIGR00121">
    <property type="entry name" value="birA_ligase"/>
    <property type="match status" value="1"/>
</dbReference>
<dbReference type="GO" id="GO:0004077">
    <property type="term" value="F:biotin--[biotin carboxyl-carrier protein] ligase activity"/>
    <property type="evidence" value="ECO:0007669"/>
    <property type="project" value="UniProtKB-UniRule"/>
</dbReference>
<evidence type="ECO:0000259" key="6">
    <source>
        <dbReference type="PROSITE" id="PS51733"/>
    </source>
</evidence>
<keyword evidence="4 5" id="KW-0092">Biotin</keyword>
<feature type="binding site" evidence="5">
    <location>
        <begin position="118"/>
        <end position="120"/>
    </location>
    <ligand>
        <name>biotin</name>
        <dbReference type="ChEBI" id="CHEBI:57586"/>
    </ligand>
</feature>
<dbReference type="Gene3D" id="3.30.930.10">
    <property type="entry name" value="Bira Bifunctional Protein, Domain 2"/>
    <property type="match status" value="1"/>
</dbReference>
<dbReference type="AlphaFoldDB" id="A0A140L0A7"/>
<dbReference type="GO" id="GO:0016740">
    <property type="term" value="F:transferase activity"/>
    <property type="evidence" value="ECO:0007669"/>
    <property type="project" value="UniProtKB-ARBA"/>
</dbReference>
<dbReference type="EC" id="6.3.4.15" evidence="5"/>
<dbReference type="Gene3D" id="2.30.30.100">
    <property type="match status" value="1"/>
</dbReference>
<evidence type="ECO:0000313" key="7">
    <source>
        <dbReference type="EMBL" id="KXG73982.1"/>
    </source>
</evidence>
<dbReference type="GO" id="GO:0005524">
    <property type="term" value="F:ATP binding"/>
    <property type="evidence" value="ECO:0007669"/>
    <property type="project" value="UniProtKB-UniRule"/>
</dbReference>
<keyword evidence="8" id="KW-1185">Reference proteome</keyword>
<dbReference type="InterPro" id="IPR045864">
    <property type="entry name" value="aa-tRNA-synth_II/BPL/LPL"/>
</dbReference>
<keyword evidence="2 5" id="KW-0547">Nucleotide-binding</keyword>
<keyword evidence="1 5" id="KW-0436">Ligase</keyword>
<dbReference type="HAMAP" id="MF_00978">
    <property type="entry name" value="Bifunct_BirA"/>
    <property type="match status" value="1"/>
</dbReference>
<sequence length="329" mass="36539">MKKEVLETLKHNKGRFISGEELSNRLGVTRTAVWKHIHQLKEEGYRIESVSKKGYKLLEEPDILNENALQLDLDTKIIGKRIIHLNTIDSTNTMAKKIAAEDGEEGTIVIAEEQTEGRGRLGRKWVSPKGTGIWMSLILKPSIEPTEAAKITQIAAAAVALAIRKVTGCEAGIKWPNDIILERKKVCGILTEMSAELNCVNYVIVGIGINVNGDMEAFPEDIKKTATSVKASAGKTVSRKAIVLYILREFERLYLDFIQSKSLQKSVEICKKYSVTLGNPVKIINRDRQIVAEAVDLTEEGELVIRNQKGELEKIISGEVSVRGISDYV</sequence>
<comment type="function">
    <text evidence="5">Acts both as a biotin--[acetyl-CoA-carboxylase] ligase and a repressor.</text>
</comment>
<feature type="binding site" evidence="5">
    <location>
        <position position="185"/>
    </location>
    <ligand>
        <name>biotin</name>
        <dbReference type="ChEBI" id="CHEBI:57586"/>
    </ligand>
</feature>
<protein>
    <recommendedName>
        <fullName evidence="5">Bifunctional ligase/repressor BirA</fullName>
    </recommendedName>
    <alternativeName>
        <fullName evidence="5">Biotin--[acetyl-CoA-carboxylase] ligase</fullName>
        <ecNumber evidence="5">6.3.4.15</ecNumber>
    </alternativeName>
    <alternativeName>
        <fullName evidence="5">Biotin--protein ligase</fullName>
    </alternativeName>
    <alternativeName>
        <fullName evidence="5">Biotin-[acetyl-CoA carboxylase] synthetase</fullName>
    </alternativeName>
</protein>
<keyword evidence="5" id="KW-0805">Transcription regulation</keyword>
<dbReference type="Pfam" id="PF03099">
    <property type="entry name" value="BPL_LplA_LipB"/>
    <property type="match status" value="1"/>
</dbReference>
<reference evidence="7 8" key="1">
    <citation type="submission" date="2015-12" db="EMBL/GenBank/DDBJ databases">
        <title>Draft genome sequence of the thermoanaerobe Thermotalea metallivorans, an isolate from the runoff channel of the Great Artesian Basin, Australia.</title>
        <authorList>
            <person name="Patel B.K."/>
        </authorList>
    </citation>
    <scope>NUCLEOTIDE SEQUENCE [LARGE SCALE GENOMIC DNA]</scope>
    <source>
        <strain evidence="7 8">B2-1</strain>
    </source>
</reference>
<feature type="binding site" evidence="5">
    <location>
        <begin position="90"/>
        <end position="92"/>
    </location>
    <ligand>
        <name>biotin</name>
        <dbReference type="ChEBI" id="CHEBI:57586"/>
    </ligand>
</feature>
<dbReference type="EMBL" id="LOEE01000070">
    <property type="protein sequence ID" value="KXG73982.1"/>
    <property type="molecule type" value="Genomic_DNA"/>
</dbReference>
<dbReference type="PATRIC" id="fig|520762.4.peg.3022"/>
<dbReference type="SUPFAM" id="SSF50037">
    <property type="entry name" value="C-terminal domain of transcriptional repressors"/>
    <property type="match status" value="1"/>
</dbReference>
<dbReference type="InterPro" id="IPR008988">
    <property type="entry name" value="Transcriptional_repressor_C"/>
</dbReference>
<dbReference type="InterPro" id="IPR004143">
    <property type="entry name" value="BPL_LPL_catalytic"/>
</dbReference>